<evidence type="ECO:0000256" key="1">
    <source>
        <dbReference type="SAM" id="Phobius"/>
    </source>
</evidence>
<organism evidence="2 3">
    <name type="scientific">Alloalcanivorax marinus</name>
    <dbReference type="NCBI Taxonomy" id="1177169"/>
    <lineage>
        <taxon>Bacteria</taxon>
        <taxon>Pseudomonadati</taxon>
        <taxon>Pseudomonadota</taxon>
        <taxon>Gammaproteobacteria</taxon>
        <taxon>Oceanospirillales</taxon>
        <taxon>Alcanivoracaceae</taxon>
        <taxon>Alloalcanivorax</taxon>
    </lineage>
</organism>
<feature type="transmembrane region" description="Helical" evidence="1">
    <location>
        <begin position="160"/>
        <end position="177"/>
    </location>
</feature>
<keyword evidence="1" id="KW-0812">Transmembrane</keyword>
<dbReference type="Gene3D" id="3.40.50.300">
    <property type="entry name" value="P-loop containing nucleotide triphosphate hydrolases"/>
    <property type="match status" value="1"/>
</dbReference>
<feature type="transmembrane region" description="Helical" evidence="1">
    <location>
        <begin position="32"/>
        <end position="55"/>
    </location>
</feature>
<dbReference type="Proteomes" id="UP001108027">
    <property type="component" value="Unassembled WGS sequence"/>
</dbReference>
<reference evidence="2" key="1">
    <citation type="submission" date="2021-10" db="EMBL/GenBank/DDBJ databases">
        <title>The diversity and Nitrogen Metabolism of Culturable Nitrate-Utilizing Bacteria Within the Oxygen Minimum Zone of the Changjiang (Yangtze River)Estuary.</title>
        <authorList>
            <person name="Zhang D."/>
            <person name="Zheng J."/>
            <person name="Liu S."/>
            <person name="He W."/>
        </authorList>
    </citation>
    <scope>NUCLEOTIDE SEQUENCE</scope>
    <source>
        <strain evidence="2">FXH-223</strain>
    </source>
</reference>
<dbReference type="AlphaFoldDB" id="A0A9Q3YP58"/>
<dbReference type="InterPro" id="IPR027417">
    <property type="entry name" value="P-loop_NTPase"/>
</dbReference>
<keyword evidence="3" id="KW-1185">Reference proteome</keyword>
<dbReference type="RefSeq" id="WP_228235279.1">
    <property type="nucleotide sequence ID" value="NZ_JAJGNA010000045.1"/>
</dbReference>
<keyword evidence="1" id="KW-0472">Membrane</keyword>
<dbReference type="EMBL" id="JAJGNA010000045">
    <property type="protein sequence ID" value="MCC4310559.1"/>
    <property type="molecule type" value="Genomic_DNA"/>
</dbReference>
<comment type="caution">
    <text evidence="2">The sequence shown here is derived from an EMBL/GenBank/DDBJ whole genome shotgun (WGS) entry which is preliminary data.</text>
</comment>
<dbReference type="SUPFAM" id="SSF52540">
    <property type="entry name" value="P-loop containing nucleoside triphosphate hydrolases"/>
    <property type="match status" value="1"/>
</dbReference>
<accession>A0A9Q3YP58</accession>
<proteinExistence type="predicted"/>
<evidence type="ECO:0000313" key="3">
    <source>
        <dbReference type="Proteomes" id="UP001108027"/>
    </source>
</evidence>
<keyword evidence="1" id="KW-1133">Transmembrane helix</keyword>
<evidence type="ECO:0000313" key="2">
    <source>
        <dbReference type="EMBL" id="MCC4310559.1"/>
    </source>
</evidence>
<protein>
    <submittedName>
        <fullName evidence="2">Sulfotransferase</fullName>
    </submittedName>
</protein>
<dbReference type="PANTHER" id="PTHR36451">
    <property type="entry name" value="PAPS-DEPENDENT SULFOTRANSFERASE STF3"/>
    <property type="match status" value="1"/>
</dbReference>
<gene>
    <name evidence="2" type="ORF">LL252_18495</name>
</gene>
<dbReference type="Pfam" id="PF13469">
    <property type="entry name" value="Sulfotransfer_3"/>
    <property type="match status" value="1"/>
</dbReference>
<sequence length="388" mass="44501">MGSLIKAYAVLFVRSWNPDYDGTVSGVSPRRWLVMAAFWPLFLLLQLINGVFLLLDHVLFPDFRRVAVRAPVFVVGVPRSGTTFLHRLLAGDRERFTTTALWELIFAPSICQRRLWRGVGRLDGLVGRPLERLLHGLERLALGGLDDVHQTGLRDPEEDYLALLPVLGCFLLVLAVPDPRLWRLTFADRDLPDAEKRRLMAAYRRFVQRHLYVHGDRLTFLSKNPSFTPLMATLAAEFPDARFIGCLRNPTEAVPSQINSIVIGARVFDGRDTAGYWREGFLGMLDYYYRHLLDELDRLPPSRRALSRMEELSARPLATVEGFYAAFGLTLSPAYRAWLAERDEKARRYQSGHHYSLENLGVAPQRLRETFGWVYEKFAYPLPEDERP</sequence>
<dbReference type="PANTHER" id="PTHR36451:SF1">
    <property type="entry name" value="OMEGA-HYDROXY-BETA-DIHYDROMENAQUINONE-9 SULFOTRANSFERASE STF3"/>
    <property type="match status" value="1"/>
</dbReference>
<dbReference type="InterPro" id="IPR052736">
    <property type="entry name" value="Stf3_sulfotransferase"/>
</dbReference>
<name>A0A9Q3YP58_9GAMM</name>